<dbReference type="PANTHER" id="PTHR12050">
    <property type="entry name" value="LEPTIN RECEPTOR-RELATED"/>
    <property type="match status" value="1"/>
</dbReference>
<name>A0A8S3Z2P3_9EUPU</name>
<organism evidence="7 8">
    <name type="scientific">Candidula unifasciata</name>
    <dbReference type="NCBI Taxonomy" id="100452"/>
    <lineage>
        <taxon>Eukaryota</taxon>
        <taxon>Metazoa</taxon>
        <taxon>Spiralia</taxon>
        <taxon>Lophotrochozoa</taxon>
        <taxon>Mollusca</taxon>
        <taxon>Gastropoda</taxon>
        <taxon>Heterobranchia</taxon>
        <taxon>Euthyneura</taxon>
        <taxon>Panpulmonata</taxon>
        <taxon>Eupulmonata</taxon>
        <taxon>Stylommatophora</taxon>
        <taxon>Helicina</taxon>
        <taxon>Helicoidea</taxon>
        <taxon>Geomitridae</taxon>
        <taxon>Candidula</taxon>
    </lineage>
</organism>
<protein>
    <recommendedName>
        <fullName evidence="9">Leptin receptor overlapping transcript-like 1</fullName>
    </recommendedName>
</protein>
<dbReference type="GO" id="GO:0016020">
    <property type="term" value="C:membrane"/>
    <property type="evidence" value="ECO:0007669"/>
    <property type="project" value="UniProtKB-SubCell"/>
</dbReference>
<keyword evidence="8" id="KW-1185">Reference proteome</keyword>
<feature type="transmembrane region" description="Helical" evidence="6">
    <location>
        <begin position="36"/>
        <end position="56"/>
    </location>
</feature>
<evidence type="ECO:0000256" key="2">
    <source>
        <dbReference type="ARBA" id="ARBA00005645"/>
    </source>
</evidence>
<feature type="transmembrane region" description="Helical" evidence="6">
    <location>
        <begin position="94"/>
        <end position="117"/>
    </location>
</feature>
<dbReference type="Pfam" id="PF04133">
    <property type="entry name" value="Vps55"/>
    <property type="match status" value="1"/>
</dbReference>
<evidence type="ECO:0000256" key="3">
    <source>
        <dbReference type="ARBA" id="ARBA00022692"/>
    </source>
</evidence>
<dbReference type="GO" id="GO:0005768">
    <property type="term" value="C:endosome"/>
    <property type="evidence" value="ECO:0007669"/>
    <property type="project" value="TreeGrafter"/>
</dbReference>
<dbReference type="PANTHER" id="PTHR12050:SF0">
    <property type="entry name" value="RH04491P"/>
    <property type="match status" value="1"/>
</dbReference>
<evidence type="ECO:0000313" key="8">
    <source>
        <dbReference type="Proteomes" id="UP000678393"/>
    </source>
</evidence>
<reference evidence="7" key="1">
    <citation type="submission" date="2021-04" db="EMBL/GenBank/DDBJ databases">
        <authorList>
            <consortium name="Molecular Ecology Group"/>
        </authorList>
    </citation>
    <scope>NUCLEOTIDE SEQUENCE</scope>
</reference>
<evidence type="ECO:0000256" key="1">
    <source>
        <dbReference type="ARBA" id="ARBA00004141"/>
    </source>
</evidence>
<feature type="transmembrane region" description="Helical" evidence="6">
    <location>
        <begin position="62"/>
        <end position="82"/>
    </location>
</feature>
<dbReference type="Proteomes" id="UP000678393">
    <property type="component" value="Unassembled WGS sequence"/>
</dbReference>
<sequence length="159" mass="17673">MAHASQKCGWCYSQTNYFSSYSFSSLNDRDYLFHRLIGLAFACALGVTFLVLACALPEYNNWWPMFVLFFYVLSPLPTIVARRLSNGYDSSSSACIELCIFLTTGIVVSSIGLPIVLAHVAVIKWGACALVISGNVVVFLTILGYFKVFGNDDIDYSMW</sequence>
<dbReference type="AlphaFoldDB" id="A0A8S3Z2P3"/>
<keyword evidence="3 6" id="KW-0812">Transmembrane</keyword>
<evidence type="ECO:0000256" key="6">
    <source>
        <dbReference type="SAM" id="Phobius"/>
    </source>
</evidence>
<comment type="subcellular location">
    <subcellularLocation>
        <location evidence="1">Membrane</location>
        <topology evidence="1">Multi-pass membrane protein</topology>
    </subcellularLocation>
</comment>
<dbReference type="OrthoDB" id="14246at2759"/>
<dbReference type="GO" id="GO:0032511">
    <property type="term" value="P:late endosome to vacuole transport via multivesicular body sorting pathway"/>
    <property type="evidence" value="ECO:0007669"/>
    <property type="project" value="TreeGrafter"/>
</dbReference>
<evidence type="ECO:0000313" key="7">
    <source>
        <dbReference type="EMBL" id="CAG5122588.1"/>
    </source>
</evidence>
<keyword evidence="4 6" id="KW-1133">Transmembrane helix</keyword>
<feature type="transmembrane region" description="Helical" evidence="6">
    <location>
        <begin position="123"/>
        <end position="146"/>
    </location>
</feature>
<dbReference type="InterPro" id="IPR007262">
    <property type="entry name" value="Vps55/LEPROT"/>
</dbReference>
<accession>A0A8S3Z2P3</accession>
<keyword evidence="5 6" id="KW-0472">Membrane</keyword>
<evidence type="ECO:0000256" key="5">
    <source>
        <dbReference type="ARBA" id="ARBA00023136"/>
    </source>
</evidence>
<comment type="caution">
    <text evidence="7">The sequence shown here is derived from an EMBL/GenBank/DDBJ whole genome shotgun (WGS) entry which is preliminary data.</text>
</comment>
<gene>
    <name evidence="7" type="ORF">CUNI_LOCUS8146</name>
</gene>
<evidence type="ECO:0000256" key="4">
    <source>
        <dbReference type="ARBA" id="ARBA00022989"/>
    </source>
</evidence>
<proteinExistence type="inferred from homology"/>
<dbReference type="EMBL" id="CAJHNH020001326">
    <property type="protein sequence ID" value="CAG5122588.1"/>
    <property type="molecule type" value="Genomic_DNA"/>
</dbReference>
<comment type="similarity">
    <text evidence="2">Belongs to the OB-RGRP/VPS55 family.</text>
</comment>
<evidence type="ECO:0008006" key="9">
    <source>
        <dbReference type="Google" id="ProtNLM"/>
    </source>
</evidence>